<evidence type="ECO:0000313" key="2">
    <source>
        <dbReference type="EMBL" id="MBM6920181.1"/>
    </source>
</evidence>
<proteinExistence type="predicted"/>
<evidence type="ECO:0000259" key="1">
    <source>
        <dbReference type="PROSITE" id="PS50995"/>
    </source>
</evidence>
<dbReference type="Pfam" id="PF12802">
    <property type="entry name" value="MarR_2"/>
    <property type="match status" value="1"/>
</dbReference>
<dbReference type="Gene3D" id="1.10.10.10">
    <property type="entry name" value="Winged helix-like DNA-binding domain superfamily/Winged helix DNA-binding domain"/>
    <property type="match status" value="1"/>
</dbReference>
<organism evidence="2 3">
    <name type="scientific">Merdimmobilis hominis</name>
    <dbReference type="NCBI Taxonomy" id="2897707"/>
    <lineage>
        <taxon>Bacteria</taxon>
        <taxon>Bacillati</taxon>
        <taxon>Bacillota</taxon>
        <taxon>Clostridia</taxon>
        <taxon>Eubacteriales</taxon>
        <taxon>Oscillospiraceae</taxon>
        <taxon>Merdimmobilis</taxon>
    </lineage>
</organism>
<accession>A0A938X6N6</accession>
<dbReference type="InterPro" id="IPR039422">
    <property type="entry name" value="MarR/SlyA-like"/>
</dbReference>
<dbReference type="GO" id="GO:0003700">
    <property type="term" value="F:DNA-binding transcription factor activity"/>
    <property type="evidence" value="ECO:0007669"/>
    <property type="project" value="InterPro"/>
</dbReference>
<dbReference type="RefSeq" id="WP_204444715.1">
    <property type="nucleotide sequence ID" value="NZ_JACJKY010000004.1"/>
</dbReference>
<dbReference type="Proteomes" id="UP000774750">
    <property type="component" value="Unassembled WGS sequence"/>
</dbReference>
<sequence>MKQKLIKTVSRFFHDYTLNEMYMMNRYGPESRLTYRSLLYVDLIYGRPGFYTASSLADVLHISKPAVIMKVNELIRKGYLYRKQSETDKRVHYLYVNEETLPEYVFYDEMGKKVAQRMCEKYSPQEIETFCTMLSDLDELYAKEIKTHAIDKTGTEV</sequence>
<dbReference type="PANTHER" id="PTHR33164:SF101">
    <property type="entry name" value="TRANSCRIPTIONAL REPRESSOR MPRA"/>
    <property type="match status" value="1"/>
</dbReference>
<dbReference type="InterPro" id="IPR036390">
    <property type="entry name" value="WH_DNA-bd_sf"/>
</dbReference>
<evidence type="ECO:0000313" key="3">
    <source>
        <dbReference type="Proteomes" id="UP000774750"/>
    </source>
</evidence>
<dbReference type="GO" id="GO:0006950">
    <property type="term" value="P:response to stress"/>
    <property type="evidence" value="ECO:0007669"/>
    <property type="project" value="TreeGrafter"/>
</dbReference>
<reference evidence="2" key="1">
    <citation type="submission" date="2020-08" db="EMBL/GenBank/DDBJ databases">
        <authorList>
            <person name="Cejkova D."/>
            <person name="Kubasova T."/>
            <person name="Jahodarova E."/>
            <person name="Rychlik I."/>
        </authorList>
    </citation>
    <scope>NUCLEOTIDE SEQUENCE</scope>
    <source>
        <strain evidence="2">An559</strain>
    </source>
</reference>
<dbReference type="InterPro" id="IPR036388">
    <property type="entry name" value="WH-like_DNA-bd_sf"/>
</dbReference>
<reference evidence="2" key="2">
    <citation type="journal article" date="2021" name="Sci. Rep.">
        <title>The distribution of antibiotic resistance genes in chicken gut microbiota commensals.</title>
        <authorList>
            <person name="Juricova H."/>
            <person name="Matiasovicova J."/>
            <person name="Kubasova T."/>
            <person name="Cejkova D."/>
            <person name="Rychlik I."/>
        </authorList>
    </citation>
    <scope>NUCLEOTIDE SEQUENCE</scope>
    <source>
        <strain evidence="2">An559</strain>
    </source>
</reference>
<dbReference type="InterPro" id="IPR000835">
    <property type="entry name" value="HTH_MarR-typ"/>
</dbReference>
<dbReference type="SMART" id="SM00347">
    <property type="entry name" value="HTH_MARR"/>
    <property type="match status" value="1"/>
</dbReference>
<gene>
    <name evidence="2" type="ORF">H6A12_03280</name>
</gene>
<protein>
    <submittedName>
        <fullName evidence="2">MarR family transcriptional regulator</fullName>
    </submittedName>
</protein>
<dbReference type="PANTHER" id="PTHR33164">
    <property type="entry name" value="TRANSCRIPTIONAL REGULATOR, MARR FAMILY"/>
    <property type="match status" value="1"/>
</dbReference>
<feature type="domain" description="HTH marR-type" evidence="1">
    <location>
        <begin position="2"/>
        <end position="139"/>
    </location>
</feature>
<dbReference type="PROSITE" id="PS50995">
    <property type="entry name" value="HTH_MARR_2"/>
    <property type="match status" value="1"/>
</dbReference>
<dbReference type="SUPFAM" id="SSF46785">
    <property type="entry name" value="Winged helix' DNA-binding domain"/>
    <property type="match status" value="1"/>
</dbReference>
<comment type="caution">
    <text evidence="2">The sequence shown here is derived from an EMBL/GenBank/DDBJ whole genome shotgun (WGS) entry which is preliminary data.</text>
</comment>
<keyword evidence="3" id="KW-1185">Reference proteome</keyword>
<dbReference type="EMBL" id="JACJKY010000004">
    <property type="protein sequence ID" value="MBM6920181.1"/>
    <property type="molecule type" value="Genomic_DNA"/>
</dbReference>
<name>A0A938X6N6_9FIRM</name>
<dbReference type="AlphaFoldDB" id="A0A938X6N6"/>